<evidence type="ECO:0000259" key="1">
    <source>
        <dbReference type="Pfam" id="PF00675"/>
    </source>
</evidence>
<evidence type="ECO:0000313" key="2">
    <source>
        <dbReference type="EMBL" id="KAF3539803.1"/>
    </source>
</evidence>
<reference evidence="2" key="1">
    <citation type="submission" date="2019-12" db="EMBL/GenBank/DDBJ databases">
        <title>Genome sequencing and annotation of Brassica cretica.</title>
        <authorList>
            <person name="Studholme D.J."/>
            <person name="Sarris P."/>
        </authorList>
    </citation>
    <scope>NUCLEOTIDE SEQUENCE</scope>
    <source>
        <strain evidence="2">PFS-109/04</strain>
        <tissue evidence="2">Leaf</tissue>
    </source>
</reference>
<dbReference type="EMBL" id="QGKX02001290">
    <property type="protein sequence ID" value="KAF3539803.1"/>
    <property type="molecule type" value="Genomic_DNA"/>
</dbReference>
<dbReference type="SUPFAM" id="SSF63411">
    <property type="entry name" value="LuxS/MPP-like metallohydrolase"/>
    <property type="match status" value="1"/>
</dbReference>
<proteinExistence type="predicted"/>
<dbReference type="InterPro" id="IPR011249">
    <property type="entry name" value="Metalloenz_LuxS/M16"/>
</dbReference>
<dbReference type="InterPro" id="IPR011765">
    <property type="entry name" value="Pept_M16_N"/>
</dbReference>
<name>A0A8S9QIJ9_BRACR</name>
<dbReference type="AlphaFoldDB" id="A0A8S9QIJ9"/>
<accession>A0A8S9QIJ9</accession>
<protein>
    <recommendedName>
        <fullName evidence="1">Peptidase M16 N-terminal domain-containing protein</fullName>
    </recommendedName>
</protein>
<organism evidence="2 3">
    <name type="scientific">Brassica cretica</name>
    <name type="common">Mustard</name>
    <dbReference type="NCBI Taxonomy" id="69181"/>
    <lineage>
        <taxon>Eukaryota</taxon>
        <taxon>Viridiplantae</taxon>
        <taxon>Streptophyta</taxon>
        <taxon>Embryophyta</taxon>
        <taxon>Tracheophyta</taxon>
        <taxon>Spermatophyta</taxon>
        <taxon>Magnoliopsida</taxon>
        <taxon>eudicotyledons</taxon>
        <taxon>Gunneridae</taxon>
        <taxon>Pentapetalae</taxon>
        <taxon>rosids</taxon>
        <taxon>malvids</taxon>
        <taxon>Brassicales</taxon>
        <taxon>Brassicaceae</taxon>
        <taxon>Brassiceae</taxon>
        <taxon>Brassica</taxon>
    </lineage>
</organism>
<dbReference type="Pfam" id="PF00675">
    <property type="entry name" value="Peptidase_M16"/>
    <property type="match status" value="1"/>
</dbReference>
<dbReference type="Gene3D" id="3.30.830.10">
    <property type="entry name" value="Metalloenzyme, LuxS/M16 peptidase-like"/>
    <property type="match status" value="1"/>
</dbReference>
<dbReference type="GO" id="GO:0046872">
    <property type="term" value="F:metal ion binding"/>
    <property type="evidence" value="ECO:0007669"/>
    <property type="project" value="InterPro"/>
</dbReference>
<evidence type="ECO:0000313" key="3">
    <source>
        <dbReference type="Proteomes" id="UP000712600"/>
    </source>
</evidence>
<sequence length="92" mass="10823">MEKLRELQSKYTYTVSGSPYVYGLKKKRSCRRKIWELDPPYKMGLPHMIEHMIFNGSTNNPGETEFRDFVKMNGGEVYAETEMEHSGYSLYD</sequence>
<feature type="domain" description="Peptidase M16 N-terminal" evidence="1">
    <location>
        <begin position="38"/>
        <end position="89"/>
    </location>
</feature>
<gene>
    <name evidence="2" type="ORF">F2Q69_00024789</name>
</gene>
<dbReference type="Proteomes" id="UP000712600">
    <property type="component" value="Unassembled WGS sequence"/>
</dbReference>
<comment type="caution">
    <text evidence="2">The sequence shown here is derived from an EMBL/GenBank/DDBJ whole genome shotgun (WGS) entry which is preliminary data.</text>
</comment>